<proteinExistence type="predicted"/>
<organism evidence="3 4">
    <name type="scientific">Mycolicibacterium sediminis</name>
    <dbReference type="NCBI Taxonomy" id="1286180"/>
    <lineage>
        <taxon>Bacteria</taxon>
        <taxon>Bacillati</taxon>
        <taxon>Actinomycetota</taxon>
        <taxon>Actinomycetes</taxon>
        <taxon>Mycobacteriales</taxon>
        <taxon>Mycobacteriaceae</taxon>
        <taxon>Mycolicibacterium</taxon>
    </lineage>
</organism>
<dbReference type="InterPro" id="IPR007969">
    <property type="entry name" value="DUF732"/>
</dbReference>
<keyword evidence="4" id="KW-1185">Reference proteome</keyword>
<reference evidence="3 4" key="1">
    <citation type="journal article" date="2019" name="Emerg. Microbes Infect.">
        <title>Comprehensive subspecies identification of 175 nontuberculous mycobacteria species based on 7547 genomic profiles.</title>
        <authorList>
            <person name="Matsumoto Y."/>
            <person name="Kinjo T."/>
            <person name="Motooka D."/>
            <person name="Nabeya D."/>
            <person name="Jung N."/>
            <person name="Uechi K."/>
            <person name="Horii T."/>
            <person name="Iida T."/>
            <person name="Fujita J."/>
            <person name="Nakamura S."/>
        </authorList>
    </citation>
    <scope>NUCLEOTIDE SEQUENCE [LARGE SCALE GENOMIC DNA]</scope>
    <source>
        <strain evidence="3 4">JCM 17899</strain>
    </source>
</reference>
<evidence type="ECO:0000313" key="4">
    <source>
        <dbReference type="Proteomes" id="UP000467193"/>
    </source>
</evidence>
<gene>
    <name evidence="3" type="ORF">MSEDJ_53230</name>
</gene>
<feature type="domain" description="DUF732" evidence="2">
    <location>
        <begin position="61"/>
        <end position="129"/>
    </location>
</feature>
<dbReference type="Proteomes" id="UP000467193">
    <property type="component" value="Chromosome"/>
</dbReference>
<protein>
    <recommendedName>
        <fullName evidence="2">DUF732 domain-containing protein</fullName>
    </recommendedName>
</protein>
<evidence type="ECO:0000259" key="2">
    <source>
        <dbReference type="Pfam" id="PF05305"/>
    </source>
</evidence>
<accession>A0A7I7QZ05</accession>
<evidence type="ECO:0000256" key="1">
    <source>
        <dbReference type="SAM" id="MobiDB-lite"/>
    </source>
</evidence>
<name>A0A7I7QZ05_9MYCO</name>
<sequence length="149" mass="14438">MCTLSVPAVSPKSGNERSNGGEGQDMLRIRTLAIAPLALSVGIVGAAATLAAPAQADPGGDAFIGALSSAGLSGIDPATAVSVGQSVCPMLSEPGQQMADVASGVSDAIGRPLGPATMFTGIAISMFCPGAVASLANGQTPFPLGMLGI</sequence>
<dbReference type="EMBL" id="AP022588">
    <property type="protein sequence ID" value="BBY31227.1"/>
    <property type="molecule type" value="Genomic_DNA"/>
</dbReference>
<feature type="region of interest" description="Disordered" evidence="1">
    <location>
        <begin position="1"/>
        <end position="23"/>
    </location>
</feature>
<evidence type="ECO:0000313" key="3">
    <source>
        <dbReference type="EMBL" id="BBY31227.1"/>
    </source>
</evidence>
<dbReference type="KEGG" id="msei:MSEDJ_53230"/>
<dbReference type="Pfam" id="PF05305">
    <property type="entry name" value="DUF732"/>
    <property type="match status" value="1"/>
</dbReference>
<dbReference type="AlphaFoldDB" id="A0A7I7QZ05"/>